<feature type="compositionally biased region" description="Basic and acidic residues" evidence="5">
    <location>
        <begin position="245"/>
        <end position="265"/>
    </location>
</feature>
<dbReference type="PANTHER" id="PTHR12547">
    <property type="entry name" value="CCCH ZINC FINGER/TIS11-RELATED"/>
    <property type="match status" value="1"/>
</dbReference>
<feature type="compositionally biased region" description="Polar residues" evidence="5">
    <location>
        <begin position="230"/>
        <end position="241"/>
    </location>
</feature>
<dbReference type="Gene3D" id="4.10.1000.10">
    <property type="entry name" value="Zinc finger, CCCH-type"/>
    <property type="match status" value="2"/>
</dbReference>
<feature type="domain" description="C3H1-type" evidence="6">
    <location>
        <begin position="289"/>
        <end position="317"/>
    </location>
</feature>
<dbReference type="InterPro" id="IPR036855">
    <property type="entry name" value="Znf_CCCH_sf"/>
</dbReference>
<dbReference type="Pfam" id="PF00642">
    <property type="entry name" value="zf-CCCH"/>
    <property type="match status" value="2"/>
</dbReference>
<feature type="region of interest" description="Disordered" evidence="5">
    <location>
        <begin position="230"/>
        <end position="280"/>
    </location>
</feature>
<evidence type="ECO:0000256" key="1">
    <source>
        <dbReference type="ARBA" id="ARBA00022723"/>
    </source>
</evidence>
<dbReference type="FunFam" id="4.10.1000.10:FF:000001">
    <property type="entry name" value="zinc finger CCCH domain-containing protein 15-like"/>
    <property type="match status" value="1"/>
</dbReference>
<gene>
    <name evidence="7" type="ORF">QR98_0039890</name>
</gene>
<comment type="caution">
    <text evidence="7">The sequence shown here is derived from an EMBL/GenBank/DDBJ whole genome shotgun (WGS) entry which is preliminary data.</text>
</comment>
<keyword evidence="4" id="KW-0862">Zinc</keyword>
<evidence type="ECO:0000256" key="5">
    <source>
        <dbReference type="SAM" id="MobiDB-lite"/>
    </source>
</evidence>
<evidence type="ECO:0000259" key="6">
    <source>
        <dbReference type="PROSITE" id="PS50103"/>
    </source>
</evidence>
<feature type="region of interest" description="Disordered" evidence="5">
    <location>
        <begin position="158"/>
        <end position="192"/>
    </location>
</feature>
<accession>A0A132A3M7</accession>
<evidence type="ECO:0000256" key="3">
    <source>
        <dbReference type="ARBA" id="ARBA00022771"/>
    </source>
</evidence>
<dbReference type="GO" id="GO:0008270">
    <property type="term" value="F:zinc ion binding"/>
    <property type="evidence" value="ECO:0007669"/>
    <property type="project" value="UniProtKB-KW"/>
</dbReference>
<dbReference type="SUPFAM" id="SSF90229">
    <property type="entry name" value="CCCH zinc finger"/>
    <property type="match status" value="2"/>
</dbReference>
<dbReference type="GO" id="GO:0003729">
    <property type="term" value="F:mRNA binding"/>
    <property type="evidence" value="ECO:0007669"/>
    <property type="project" value="InterPro"/>
</dbReference>
<keyword evidence="2" id="KW-0677">Repeat</keyword>
<feature type="compositionally biased region" description="Low complexity" evidence="5">
    <location>
        <begin position="270"/>
        <end position="280"/>
    </location>
</feature>
<dbReference type="InterPro" id="IPR000571">
    <property type="entry name" value="Znf_CCCH"/>
</dbReference>
<evidence type="ECO:0000256" key="4">
    <source>
        <dbReference type="ARBA" id="ARBA00022833"/>
    </source>
</evidence>
<reference evidence="7 8" key="1">
    <citation type="journal article" date="2015" name="Parasit. Vectors">
        <title>Draft genome of the scabies mite.</title>
        <authorList>
            <person name="Rider S.D.Jr."/>
            <person name="Morgan M.S."/>
            <person name="Arlian L.G."/>
        </authorList>
    </citation>
    <scope>NUCLEOTIDE SEQUENCE [LARGE SCALE GENOMIC DNA]</scope>
    <source>
        <strain evidence="7">Arlian Lab</strain>
    </source>
</reference>
<organism evidence="7 8">
    <name type="scientific">Sarcoptes scabiei</name>
    <name type="common">Itch mite</name>
    <name type="synonym">Acarus scabiei</name>
    <dbReference type="NCBI Taxonomy" id="52283"/>
    <lineage>
        <taxon>Eukaryota</taxon>
        <taxon>Metazoa</taxon>
        <taxon>Ecdysozoa</taxon>
        <taxon>Arthropoda</taxon>
        <taxon>Chelicerata</taxon>
        <taxon>Arachnida</taxon>
        <taxon>Acari</taxon>
        <taxon>Acariformes</taxon>
        <taxon>Sarcoptiformes</taxon>
        <taxon>Astigmata</taxon>
        <taxon>Psoroptidia</taxon>
        <taxon>Sarcoptoidea</taxon>
        <taxon>Sarcoptidae</taxon>
        <taxon>Sarcoptinae</taxon>
        <taxon>Sarcoptes</taxon>
    </lineage>
</organism>
<sequence>MQACLNSTFICLSYSQLFALNSNSTLIIVNHLLRLEFDHFISIYLGIRKKKEKKIPLLNSNSLISNGINQPGIVITNPNANNNINYHQLNLKQAVSDSVNHNKNSKSISNLAFNKAQTWTSPQPSLTSSTNTLKSIKTGVNSHKSERTTALLVSNQPNPIAPSLYQPNLKPLRTSSISSSPTYPISNQSSSNYKMAGGIRRTVSSAAAQASTIANNSVRLNTSIPSKVNTQMLNNKNSTNGHQHKSLDSHKKLDRSYSEPAEKKQQNHLSSNVSSTQSTNVGIAQTSSRYKTELCRSFAEVGQCKYGDKCQFAHGGEELRTITRHPKFKTENCKSFHSTGFCPYGPRCHFIHNSEESTKSPLSNLLVSSNQMRLSENNPLPIANMIGGVNQIKHHNFIEQNMSGSSVMMAPNSLSFKLSNNQNLIRPKALSLGSYSLGSSGETSSPSSQSGSPTSLNSFFSDETAFVNFAPNSKLSTNFPANKSSTFSFSPDSAFVAFDSIRSNNSGSNFNTLASNGQKYSFENNSNQTSMVEDSEYFSIEPNVADQTTNSVISQLFRSTSDSPTSFDSAPFNDILASSMLINNNSTLMSGNNCHFFYPASPESPVDSIASEIEALKLGEQPPICFSSMSSSLSSMSNQSSPISLSSPPNAGNKLNAYNNGHQRDLDAFDLIPTRSIDSHSTIQSNPMCIGSSANVVNIPRLPTFTKIATASSLIVDPIVSSSPNRSIESLD</sequence>
<dbReference type="PANTHER" id="PTHR12547:SF18">
    <property type="entry name" value="PROTEIN TIS11"/>
    <property type="match status" value="1"/>
</dbReference>
<dbReference type="OrthoDB" id="410307at2759"/>
<feature type="compositionally biased region" description="Low complexity" evidence="5">
    <location>
        <begin position="174"/>
        <end position="186"/>
    </location>
</feature>
<keyword evidence="3" id="KW-0863">Zinc-finger</keyword>
<feature type="domain" description="C3H1-type" evidence="6">
    <location>
        <begin position="327"/>
        <end position="355"/>
    </location>
</feature>
<protein>
    <recommendedName>
        <fullName evidence="6">C3H1-type domain-containing protein</fullName>
    </recommendedName>
</protein>
<feature type="region of interest" description="Disordered" evidence="5">
    <location>
        <begin position="436"/>
        <end position="455"/>
    </location>
</feature>
<evidence type="ECO:0000313" key="8">
    <source>
        <dbReference type="Proteomes" id="UP000616769"/>
    </source>
</evidence>
<dbReference type="AlphaFoldDB" id="A0A132A3M7"/>
<proteinExistence type="predicted"/>
<evidence type="ECO:0000256" key="2">
    <source>
        <dbReference type="ARBA" id="ARBA00022737"/>
    </source>
</evidence>
<dbReference type="PROSITE" id="PS50103">
    <property type="entry name" value="ZF_C3H1"/>
    <property type="match status" value="2"/>
</dbReference>
<dbReference type="EMBL" id="JXLN01010343">
    <property type="protein sequence ID" value="KPM05524.1"/>
    <property type="molecule type" value="Genomic_DNA"/>
</dbReference>
<keyword evidence="1" id="KW-0479">Metal-binding</keyword>
<dbReference type="FunFam" id="4.10.1000.10:FF:000002">
    <property type="entry name" value="Zinc finger protein 36, C3H1 type-like 1"/>
    <property type="match status" value="1"/>
</dbReference>
<dbReference type="Proteomes" id="UP000616769">
    <property type="component" value="Unassembled WGS sequence"/>
</dbReference>
<evidence type="ECO:0000313" key="7">
    <source>
        <dbReference type="EMBL" id="KPM05524.1"/>
    </source>
</evidence>
<dbReference type="InterPro" id="IPR045877">
    <property type="entry name" value="ZFP36-like"/>
</dbReference>
<dbReference type="VEuPathDB" id="VectorBase:SSCA000935"/>
<dbReference type="SMART" id="SM00356">
    <property type="entry name" value="ZnF_C3H1"/>
    <property type="match status" value="2"/>
</dbReference>
<name>A0A132A3M7_SARSC</name>